<protein>
    <submittedName>
        <fullName evidence="1">Uncharacterized protein</fullName>
    </submittedName>
</protein>
<reference evidence="1 2" key="1">
    <citation type="submission" date="2019-08" db="EMBL/GenBank/DDBJ databases">
        <authorList>
            <person name="Alioto T."/>
            <person name="Alioto T."/>
            <person name="Gomez Garrido J."/>
        </authorList>
    </citation>
    <scope>NUCLEOTIDE SEQUENCE [LARGE SCALE GENOMIC DNA]</scope>
</reference>
<organism evidence="1 2">
    <name type="scientific">Cinara cedri</name>
    <dbReference type="NCBI Taxonomy" id="506608"/>
    <lineage>
        <taxon>Eukaryota</taxon>
        <taxon>Metazoa</taxon>
        <taxon>Ecdysozoa</taxon>
        <taxon>Arthropoda</taxon>
        <taxon>Hexapoda</taxon>
        <taxon>Insecta</taxon>
        <taxon>Pterygota</taxon>
        <taxon>Neoptera</taxon>
        <taxon>Paraneoptera</taxon>
        <taxon>Hemiptera</taxon>
        <taxon>Sternorrhyncha</taxon>
        <taxon>Aphidomorpha</taxon>
        <taxon>Aphidoidea</taxon>
        <taxon>Aphididae</taxon>
        <taxon>Lachninae</taxon>
        <taxon>Cinara</taxon>
    </lineage>
</organism>
<proteinExistence type="predicted"/>
<dbReference type="Proteomes" id="UP000325440">
    <property type="component" value="Unassembled WGS sequence"/>
</dbReference>
<name>A0A5E4MLD8_9HEMI</name>
<evidence type="ECO:0000313" key="1">
    <source>
        <dbReference type="EMBL" id="VVC30676.1"/>
    </source>
</evidence>
<sequence>MVFSNTSTRDLNLCHAKQFRWIPKLFLSHRDKKRLYLEKLKGCKVLWTRKAIKDVTVRRSVKRINVPVV</sequence>
<dbReference type="AlphaFoldDB" id="A0A5E4MLD8"/>
<gene>
    <name evidence="1" type="ORF">CINCED_3A022646</name>
</gene>
<evidence type="ECO:0000313" key="2">
    <source>
        <dbReference type="Proteomes" id="UP000325440"/>
    </source>
</evidence>
<keyword evidence="2" id="KW-1185">Reference proteome</keyword>
<dbReference type="EMBL" id="CABPRJ010000531">
    <property type="protein sequence ID" value="VVC30676.1"/>
    <property type="molecule type" value="Genomic_DNA"/>
</dbReference>
<accession>A0A5E4MLD8</accession>